<accession>A0ABY6UUU3</accession>
<evidence type="ECO:0000313" key="3">
    <source>
        <dbReference type="Proteomes" id="UP000766486"/>
    </source>
</evidence>
<organism evidence="2 3">
    <name type="scientific">Bionectria ochroleuca</name>
    <name type="common">Gliocladium roseum</name>
    <dbReference type="NCBI Taxonomy" id="29856"/>
    <lineage>
        <taxon>Eukaryota</taxon>
        <taxon>Fungi</taxon>
        <taxon>Dikarya</taxon>
        <taxon>Ascomycota</taxon>
        <taxon>Pezizomycotina</taxon>
        <taxon>Sordariomycetes</taxon>
        <taxon>Hypocreomycetidae</taxon>
        <taxon>Hypocreales</taxon>
        <taxon>Bionectriaceae</taxon>
        <taxon>Clonostachys</taxon>
    </lineage>
</organism>
<comment type="caution">
    <text evidence="2">The sequence shown here is derived from an EMBL/GenBank/DDBJ whole genome shotgun (WGS) entry which is preliminary data.</text>
</comment>
<proteinExistence type="predicted"/>
<sequence length="200" mass="21226">MPSTPPMAPSPRMHMNPPTPHRIQNRPMLKTELLRARLQLAPIPSTLMGRTEMLPTPMLLAHLIPAPVIFAELAPSRHPPLVAADVDALMIRAVASPEPLLLAPVHLAVVPAAERRHHPVLPRVAEHGAVRRPAPPVPVAEPLRVPRLPAAGDAALAALVSATLNLLAIFGKAPVVRAISEVLAFEIGAPLLTLVCAAEV</sequence>
<gene>
    <name evidence="2" type="ORF">CLO192961_LOCUS403299</name>
</gene>
<keyword evidence="3" id="KW-1185">Reference proteome</keyword>
<protein>
    <submittedName>
        <fullName evidence="2">Uncharacterized protein</fullName>
    </submittedName>
</protein>
<reference evidence="2 3" key="1">
    <citation type="submission" date="2019-06" db="EMBL/GenBank/DDBJ databases">
        <authorList>
            <person name="Broberg M."/>
        </authorList>
    </citation>
    <scope>NUCLEOTIDE SEQUENCE [LARGE SCALE GENOMIC DNA]</scope>
</reference>
<dbReference type="Proteomes" id="UP000766486">
    <property type="component" value="Unassembled WGS sequence"/>
</dbReference>
<feature type="region of interest" description="Disordered" evidence="1">
    <location>
        <begin position="1"/>
        <end position="22"/>
    </location>
</feature>
<evidence type="ECO:0000313" key="2">
    <source>
        <dbReference type="EMBL" id="VUC35153.1"/>
    </source>
</evidence>
<name>A0ABY6UUU3_BIOOC</name>
<dbReference type="EMBL" id="CABFNS010000904">
    <property type="protein sequence ID" value="VUC35153.1"/>
    <property type="molecule type" value="Genomic_DNA"/>
</dbReference>
<evidence type="ECO:0000256" key="1">
    <source>
        <dbReference type="SAM" id="MobiDB-lite"/>
    </source>
</evidence>